<name>A0ACC1TKN5_9AGAR</name>
<organism evidence="1 2">
    <name type="scientific">Lentinula aff. lateritia</name>
    <dbReference type="NCBI Taxonomy" id="2804960"/>
    <lineage>
        <taxon>Eukaryota</taxon>
        <taxon>Fungi</taxon>
        <taxon>Dikarya</taxon>
        <taxon>Basidiomycota</taxon>
        <taxon>Agaricomycotina</taxon>
        <taxon>Agaricomycetes</taxon>
        <taxon>Agaricomycetidae</taxon>
        <taxon>Agaricales</taxon>
        <taxon>Marasmiineae</taxon>
        <taxon>Omphalotaceae</taxon>
        <taxon>Lentinula</taxon>
    </lineage>
</organism>
<dbReference type="EMBL" id="MU795669">
    <property type="protein sequence ID" value="KAJ3805163.1"/>
    <property type="molecule type" value="Genomic_DNA"/>
</dbReference>
<sequence length="272" mass="29881">MRWRRVYCPITPYRNPSDGLSTRFLYEVLDPVTTLVTKHDSPVLMVSDTSVLRTIVASAFGWIEGFGPDIGECFDATRTDTVAPTPVVLGVAAAVTSMPDEITLFSTTSTTPPTSNPIVSPIGTISTTSTASRKSSLRAIVGGTIAGVLIGCLLVILMFWMLRRERRSRSISDLEKASGTPEGSLYTRPWPYTVTTTNSAANSYHLEEPTRVDLRKQTQGAHEELRSLQQAFLNVPTDISVRDGMINILVGRECRSNSVEVITWDFDVGYFP</sequence>
<gene>
    <name evidence="1" type="ORF">F5876DRAFT_70033</name>
</gene>
<proteinExistence type="predicted"/>
<evidence type="ECO:0000313" key="2">
    <source>
        <dbReference type="Proteomes" id="UP001163835"/>
    </source>
</evidence>
<dbReference type="Proteomes" id="UP001163835">
    <property type="component" value="Unassembled WGS sequence"/>
</dbReference>
<evidence type="ECO:0000313" key="1">
    <source>
        <dbReference type="EMBL" id="KAJ3805163.1"/>
    </source>
</evidence>
<reference evidence="1" key="1">
    <citation type="submission" date="2022-09" db="EMBL/GenBank/DDBJ databases">
        <title>A Global Phylogenomic Analysis of the Shiitake Genus Lentinula.</title>
        <authorList>
            <consortium name="DOE Joint Genome Institute"/>
            <person name="Sierra-Patev S."/>
            <person name="Min B."/>
            <person name="Naranjo-Ortiz M."/>
            <person name="Looney B."/>
            <person name="Konkel Z."/>
            <person name="Slot J.C."/>
            <person name="Sakamoto Y."/>
            <person name="Steenwyk J.L."/>
            <person name="Rokas A."/>
            <person name="Carro J."/>
            <person name="Camarero S."/>
            <person name="Ferreira P."/>
            <person name="Molpeceres G."/>
            <person name="Ruiz-Duenas F.J."/>
            <person name="Serrano A."/>
            <person name="Henrissat B."/>
            <person name="Drula E."/>
            <person name="Hughes K.W."/>
            <person name="Mata J.L."/>
            <person name="Ishikawa N.K."/>
            <person name="Vargas-Isla R."/>
            <person name="Ushijima S."/>
            <person name="Smith C.A."/>
            <person name="Ahrendt S."/>
            <person name="Andreopoulos W."/>
            <person name="He G."/>
            <person name="Labutti K."/>
            <person name="Lipzen A."/>
            <person name="Ng V."/>
            <person name="Riley R."/>
            <person name="Sandor L."/>
            <person name="Barry K."/>
            <person name="Martinez A.T."/>
            <person name="Xiao Y."/>
            <person name="Gibbons J.G."/>
            <person name="Terashima K."/>
            <person name="Grigoriev I.V."/>
            <person name="Hibbett D.S."/>
        </authorList>
    </citation>
    <scope>NUCLEOTIDE SEQUENCE</scope>
    <source>
        <strain evidence="1">TMI1499</strain>
    </source>
</reference>
<keyword evidence="2" id="KW-1185">Reference proteome</keyword>
<accession>A0ACC1TKN5</accession>
<protein>
    <submittedName>
        <fullName evidence="1">Uncharacterized protein</fullName>
    </submittedName>
</protein>
<comment type="caution">
    <text evidence="1">The sequence shown here is derived from an EMBL/GenBank/DDBJ whole genome shotgun (WGS) entry which is preliminary data.</text>
</comment>